<feature type="domain" description="S5 DRBM" evidence="11">
    <location>
        <begin position="225"/>
        <end position="288"/>
    </location>
</feature>
<evidence type="ECO:0000256" key="5">
    <source>
        <dbReference type="ARBA" id="ARBA00023274"/>
    </source>
</evidence>
<dbReference type="GeneID" id="80876253"/>
<dbReference type="GO" id="GO:0005763">
    <property type="term" value="C:mitochondrial small ribosomal subunit"/>
    <property type="evidence" value="ECO:0007669"/>
    <property type="project" value="UniProtKB-ARBA"/>
</dbReference>
<dbReference type="SUPFAM" id="SSF54768">
    <property type="entry name" value="dsRNA-binding domain-like"/>
    <property type="match status" value="1"/>
</dbReference>
<evidence type="ECO:0000256" key="4">
    <source>
        <dbReference type="ARBA" id="ARBA00023128"/>
    </source>
</evidence>
<evidence type="ECO:0000256" key="9">
    <source>
        <dbReference type="RuleBase" id="RU003823"/>
    </source>
</evidence>
<dbReference type="Gene3D" id="3.30.230.10">
    <property type="match status" value="1"/>
</dbReference>
<comment type="similarity">
    <text evidence="2 9">Belongs to the universal ribosomal protein uS5 family.</text>
</comment>
<organism evidence="12 13">
    <name type="scientific">Schizosaccharomyces osmophilus</name>
    <dbReference type="NCBI Taxonomy" id="2545709"/>
    <lineage>
        <taxon>Eukaryota</taxon>
        <taxon>Fungi</taxon>
        <taxon>Dikarya</taxon>
        <taxon>Ascomycota</taxon>
        <taxon>Taphrinomycotina</taxon>
        <taxon>Schizosaccharomycetes</taxon>
        <taxon>Schizosaccharomycetales</taxon>
        <taxon>Schizosaccharomycetaceae</taxon>
        <taxon>Schizosaccharomyces</taxon>
    </lineage>
</organism>
<dbReference type="InterPro" id="IPR013810">
    <property type="entry name" value="Ribosomal_uS5_N"/>
</dbReference>
<dbReference type="SUPFAM" id="SSF54211">
    <property type="entry name" value="Ribosomal protein S5 domain 2-like"/>
    <property type="match status" value="1"/>
</dbReference>
<sequence length="388" mass="43444">MTNHILHFFRANVRLNYRFGRSSFHTSGLLRNISSKDASPSENSEAAAKESSNTDTSAGPDDSNAASQPSGASDFKSADRASSPVAPEIVSKEIWDTKSPWEEMVKKFQQDASLQEDYIKNHPLSKQALENAKGLRQTNLHLQYFSPFDKYVRPLDEISSLQNFDEYNAFNEEKFKNYTPPVDALRAEPPFSHVPFSYGGTNQGATMTDFLVETTGVPKSYLQSFVFVPLVIRRVVNQTRKGKIPSIYVLTVVGNRNGVIGYGEGKAANYSLSYKQSCARAVKSMKCIPRYEDRTVYGNLHKKFHAVRLTLRSRPAGFGLRCNAILFEICRCAGIKDLSGEIMGSKNGMNVVKAVFETLHEQALPEDIALQRGHKIVDVQREYYKGSR</sequence>
<evidence type="ECO:0000313" key="12">
    <source>
        <dbReference type="EMBL" id="WBW74502.1"/>
    </source>
</evidence>
<gene>
    <name evidence="12" type="primary">mrp5</name>
    <name evidence="12" type="ORF">SOMG_02773</name>
</gene>
<dbReference type="EMBL" id="CP115612">
    <property type="protein sequence ID" value="WBW74502.1"/>
    <property type="molecule type" value="Genomic_DNA"/>
</dbReference>
<dbReference type="Proteomes" id="UP001212411">
    <property type="component" value="Chromosome 2"/>
</dbReference>
<dbReference type="GO" id="GO:0006412">
    <property type="term" value="P:translation"/>
    <property type="evidence" value="ECO:0007669"/>
    <property type="project" value="InterPro"/>
</dbReference>
<reference evidence="12 13" key="1">
    <citation type="journal article" date="2023" name="G3 (Bethesda)">
        <title>A high-quality reference genome for the fission yeast Schizosaccharomyces osmophilus.</title>
        <authorList>
            <person name="Jia G.S."/>
            <person name="Zhang W.C."/>
            <person name="Liang Y."/>
            <person name="Liu X.H."/>
            <person name="Rhind N."/>
            <person name="Pidoux A."/>
            <person name="Brysch-Herzberg M."/>
            <person name="Du L.L."/>
        </authorList>
    </citation>
    <scope>NUCLEOTIDE SEQUENCE [LARGE SCALE GENOMIC DNA]</scope>
    <source>
        <strain evidence="12 13">CBS 15793</strain>
    </source>
</reference>
<dbReference type="PROSITE" id="PS50881">
    <property type="entry name" value="S5_DSRBD"/>
    <property type="match status" value="1"/>
</dbReference>
<dbReference type="FunFam" id="3.30.160.20:FF:000022">
    <property type="entry name" value="28S ribosomal protein S5, mitochondrial"/>
    <property type="match status" value="1"/>
</dbReference>
<dbReference type="InterPro" id="IPR020568">
    <property type="entry name" value="Ribosomal_Su5_D2-typ_SF"/>
</dbReference>
<dbReference type="FunFam" id="3.30.230.10:FF:000041">
    <property type="entry name" value="37S ribosomal protein S5"/>
    <property type="match status" value="1"/>
</dbReference>
<accession>A0AAE9WFY2</accession>
<protein>
    <recommendedName>
        <fullName evidence="7">Small ribosomal subunit protein uS5m</fullName>
    </recommendedName>
</protein>
<name>A0AAE9WFY2_9SCHI</name>
<evidence type="ECO:0000256" key="3">
    <source>
        <dbReference type="ARBA" id="ARBA00022980"/>
    </source>
</evidence>
<evidence type="ECO:0000256" key="2">
    <source>
        <dbReference type="ARBA" id="ARBA00008945"/>
    </source>
</evidence>
<dbReference type="Pfam" id="PF00333">
    <property type="entry name" value="Ribosomal_S5"/>
    <property type="match status" value="1"/>
</dbReference>
<dbReference type="Gene3D" id="3.30.160.20">
    <property type="match status" value="1"/>
</dbReference>
<dbReference type="InterPro" id="IPR014721">
    <property type="entry name" value="Ribsml_uS5_D2-typ_fold_subgr"/>
</dbReference>
<dbReference type="GO" id="GO:0003735">
    <property type="term" value="F:structural constituent of ribosome"/>
    <property type="evidence" value="ECO:0007669"/>
    <property type="project" value="UniProtKB-UniRule"/>
</dbReference>
<keyword evidence="3 8" id="KW-0689">Ribosomal protein</keyword>
<proteinExistence type="inferred from homology"/>
<dbReference type="PANTHER" id="PTHR48277:SF1">
    <property type="entry name" value="MITOCHONDRIAL RIBOSOMAL PROTEIN S5"/>
    <property type="match status" value="1"/>
</dbReference>
<comment type="function">
    <text evidence="6">Component of the mitochondrial ribosome (mitoribosome), a dedicated translation machinery responsible for the synthesis of mitochondrial genome-encoded proteins, including at least some of the essential transmembrane subunits of the mitochondrial respiratory chain. The mitoribosomes are attached to the mitochondrial inner membrane and translation products are cotranslationally integrated into the membrane.</text>
</comment>
<dbReference type="Pfam" id="PF03719">
    <property type="entry name" value="Ribosomal_S5_C"/>
    <property type="match status" value="1"/>
</dbReference>
<comment type="subcellular location">
    <subcellularLocation>
        <location evidence="1">Mitochondrion</location>
    </subcellularLocation>
</comment>
<dbReference type="AlphaFoldDB" id="A0AAE9WFY2"/>
<keyword evidence="4" id="KW-0496">Mitochondrion</keyword>
<evidence type="ECO:0000256" key="10">
    <source>
        <dbReference type="SAM" id="MobiDB-lite"/>
    </source>
</evidence>
<evidence type="ECO:0000256" key="1">
    <source>
        <dbReference type="ARBA" id="ARBA00004173"/>
    </source>
</evidence>
<dbReference type="KEGG" id="som:SOMG_02773"/>
<keyword evidence="5 8" id="KW-0687">Ribonucleoprotein</keyword>
<evidence type="ECO:0000313" key="13">
    <source>
        <dbReference type="Proteomes" id="UP001212411"/>
    </source>
</evidence>
<evidence type="ECO:0000256" key="6">
    <source>
        <dbReference type="ARBA" id="ARBA00037226"/>
    </source>
</evidence>
<dbReference type="GO" id="GO:0003723">
    <property type="term" value="F:RNA binding"/>
    <property type="evidence" value="ECO:0007669"/>
    <property type="project" value="InterPro"/>
</dbReference>
<evidence type="ECO:0000259" key="11">
    <source>
        <dbReference type="PROSITE" id="PS50881"/>
    </source>
</evidence>
<dbReference type="PANTHER" id="PTHR48277">
    <property type="entry name" value="MITOCHONDRIAL RIBOSOMAL PROTEIN S5"/>
    <property type="match status" value="1"/>
</dbReference>
<feature type="compositionally biased region" description="Low complexity" evidence="10">
    <location>
        <begin position="38"/>
        <end position="51"/>
    </location>
</feature>
<feature type="region of interest" description="Disordered" evidence="10">
    <location>
        <begin position="33"/>
        <end position="84"/>
    </location>
</feature>
<keyword evidence="13" id="KW-1185">Reference proteome</keyword>
<evidence type="ECO:0000256" key="7">
    <source>
        <dbReference type="ARBA" id="ARBA00039335"/>
    </source>
</evidence>
<dbReference type="InterPro" id="IPR005324">
    <property type="entry name" value="Ribosomal_uS5_C"/>
</dbReference>
<dbReference type="InterPro" id="IPR000851">
    <property type="entry name" value="Ribosomal_uS5"/>
</dbReference>
<evidence type="ECO:0000256" key="8">
    <source>
        <dbReference type="PROSITE-ProRule" id="PRU00268"/>
    </source>
</evidence>
<dbReference type="RefSeq" id="XP_056038745.1">
    <property type="nucleotide sequence ID" value="XM_056181564.1"/>
</dbReference>